<dbReference type="InterPro" id="IPR000182">
    <property type="entry name" value="GNAT_dom"/>
</dbReference>
<evidence type="ECO:0000313" key="5">
    <source>
        <dbReference type="Proteomes" id="UP000746471"/>
    </source>
</evidence>
<feature type="domain" description="N-acetyltransferase" evidence="3">
    <location>
        <begin position="4"/>
        <end position="163"/>
    </location>
</feature>
<dbReference type="RefSeq" id="WP_213235845.1">
    <property type="nucleotide sequence ID" value="NZ_JAHBCL010000007.1"/>
</dbReference>
<sequence>MNEMTIRNVKLEDLDRVTAIELMCFPKVEAASMETFRYRIEVFPTSFLVAEQAGTVIGLINGCCTDLPTICDELFEADGGHDPNGANQMIFDLAVAPENRQQGVAAMLLEAIIERARKEKRKQVVLTCKSHLIAYYEKFGFVLRGLSESTHGGAEWYDMTATL</sequence>
<dbReference type="Gene3D" id="3.40.630.30">
    <property type="match status" value="1"/>
</dbReference>
<dbReference type="PANTHER" id="PTHR10908">
    <property type="entry name" value="SEROTONIN N-ACETYLTRANSFERASE"/>
    <property type="match status" value="1"/>
</dbReference>
<gene>
    <name evidence="4" type="ORF">KHM83_05180</name>
</gene>
<dbReference type="EMBL" id="JAHBCL010000007">
    <property type="protein sequence ID" value="MBS7526059.1"/>
    <property type="molecule type" value="Genomic_DNA"/>
</dbReference>
<dbReference type="PROSITE" id="PS51186">
    <property type="entry name" value="GNAT"/>
    <property type="match status" value="1"/>
</dbReference>
<evidence type="ECO:0000256" key="2">
    <source>
        <dbReference type="ARBA" id="ARBA00023315"/>
    </source>
</evidence>
<keyword evidence="2" id="KW-0012">Acyltransferase</keyword>
<keyword evidence="1" id="KW-0808">Transferase</keyword>
<evidence type="ECO:0000256" key="1">
    <source>
        <dbReference type="ARBA" id="ARBA00022679"/>
    </source>
</evidence>
<dbReference type="InterPro" id="IPR016181">
    <property type="entry name" value="Acyl_CoA_acyltransferase"/>
</dbReference>
<reference evidence="4 5" key="1">
    <citation type="submission" date="2021-05" db="EMBL/GenBank/DDBJ databases">
        <title>Fusibacter ferrireducens sp. nov., an anaerobic, sulfur- and Fe-reducing bacterium isolated from the mangrove sediment.</title>
        <authorList>
            <person name="Qiu D."/>
        </authorList>
    </citation>
    <scope>NUCLEOTIDE SEQUENCE [LARGE SCALE GENOMIC DNA]</scope>
    <source>
        <strain evidence="4 5">DSM 12116</strain>
    </source>
</reference>
<dbReference type="SUPFAM" id="SSF55729">
    <property type="entry name" value="Acyl-CoA N-acyltransferases (Nat)"/>
    <property type="match status" value="1"/>
</dbReference>
<dbReference type="PANTHER" id="PTHR10908:SF0">
    <property type="entry name" value="SEROTONIN N-ACETYLTRANSFERASE"/>
    <property type="match status" value="1"/>
</dbReference>
<proteinExistence type="predicted"/>
<protein>
    <submittedName>
        <fullName evidence="4">GNAT family N-acetyltransferase</fullName>
    </submittedName>
</protein>
<dbReference type="CDD" id="cd04301">
    <property type="entry name" value="NAT_SF"/>
    <property type="match status" value="1"/>
</dbReference>
<dbReference type="InterPro" id="IPR051635">
    <property type="entry name" value="SNAT-like"/>
</dbReference>
<comment type="caution">
    <text evidence="4">The sequence shown here is derived from an EMBL/GenBank/DDBJ whole genome shotgun (WGS) entry which is preliminary data.</text>
</comment>
<keyword evidence="5" id="KW-1185">Reference proteome</keyword>
<organism evidence="4 5">
    <name type="scientific">Fusibacter paucivorans</name>
    <dbReference type="NCBI Taxonomy" id="76009"/>
    <lineage>
        <taxon>Bacteria</taxon>
        <taxon>Bacillati</taxon>
        <taxon>Bacillota</taxon>
        <taxon>Clostridia</taxon>
        <taxon>Eubacteriales</taxon>
        <taxon>Eubacteriales Family XII. Incertae Sedis</taxon>
        <taxon>Fusibacter</taxon>
    </lineage>
</organism>
<evidence type="ECO:0000259" key="3">
    <source>
        <dbReference type="PROSITE" id="PS51186"/>
    </source>
</evidence>
<evidence type="ECO:0000313" key="4">
    <source>
        <dbReference type="EMBL" id="MBS7526059.1"/>
    </source>
</evidence>
<dbReference type="Proteomes" id="UP000746471">
    <property type="component" value="Unassembled WGS sequence"/>
</dbReference>
<name>A0ABS5PLL7_9FIRM</name>
<accession>A0ABS5PLL7</accession>
<dbReference type="Pfam" id="PF13508">
    <property type="entry name" value="Acetyltransf_7"/>
    <property type="match status" value="1"/>
</dbReference>